<evidence type="ECO:0000256" key="1">
    <source>
        <dbReference type="SAM" id="MobiDB-lite"/>
    </source>
</evidence>
<evidence type="ECO:0000313" key="4">
    <source>
        <dbReference type="Proteomes" id="UP001596380"/>
    </source>
</evidence>
<gene>
    <name evidence="3" type="ORF">ACFQKB_30710</name>
</gene>
<dbReference type="RefSeq" id="WP_160821356.1">
    <property type="nucleotide sequence ID" value="NZ_JBHSXE010000001.1"/>
</dbReference>
<feature type="transmembrane region" description="Helical" evidence="2">
    <location>
        <begin position="42"/>
        <end position="67"/>
    </location>
</feature>
<name>A0ABW2CR11_9ACTN</name>
<dbReference type="Proteomes" id="UP001596380">
    <property type="component" value="Unassembled WGS sequence"/>
</dbReference>
<keyword evidence="2" id="KW-1133">Transmembrane helix</keyword>
<evidence type="ECO:0000256" key="2">
    <source>
        <dbReference type="SAM" id="Phobius"/>
    </source>
</evidence>
<feature type="region of interest" description="Disordered" evidence="1">
    <location>
        <begin position="104"/>
        <end position="126"/>
    </location>
</feature>
<accession>A0ABW2CR11</accession>
<keyword evidence="2" id="KW-0472">Membrane</keyword>
<sequence length="126" mass="13528">MIFLGLVVAVAAVAAGAAVVMENDGAVRLSAFGDTVPGVTEQWQVFMAGVVVAIVFMAGVTVAAFGFRRAVGVRRELRDLRDEREESLQTLEMERRRLQQALAQARRGAVEPQPTVPAQRVAPHSG</sequence>
<reference evidence="4" key="1">
    <citation type="journal article" date="2019" name="Int. J. Syst. Evol. Microbiol.">
        <title>The Global Catalogue of Microorganisms (GCM) 10K type strain sequencing project: providing services to taxonomists for standard genome sequencing and annotation.</title>
        <authorList>
            <consortium name="The Broad Institute Genomics Platform"/>
            <consortium name="The Broad Institute Genome Sequencing Center for Infectious Disease"/>
            <person name="Wu L."/>
            <person name="Ma J."/>
        </authorList>
    </citation>
    <scope>NUCLEOTIDE SEQUENCE [LARGE SCALE GENOMIC DNA]</scope>
    <source>
        <strain evidence="4">JCM 3369</strain>
    </source>
</reference>
<evidence type="ECO:0008006" key="5">
    <source>
        <dbReference type="Google" id="ProtNLM"/>
    </source>
</evidence>
<evidence type="ECO:0000313" key="3">
    <source>
        <dbReference type="EMBL" id="MFC6884167.1"/>
    </source>
</evidence>
<organism evidence="3 4">
    <name type="scientific">Actinomadura yumaensis</name>
    <dbReference type="NCBI Taxonomy" id="111807"/>
    <lineage>
        <taxon>Bacteria</taxon>
        <taxon>Bacillati</taxon>
        <taxon>Actinomycetota</taxon>
        <taxon>Actinomycetes</taxon>
        <taxon>Streptosporangiales</taxon>
        <taxon>Thermomonosporaceae</taxon>
        <taxon>Actinomadura</taxon>
    </lineage>
</organism>
<protein>
    <recommendedName>
        <fullName evidence="5">LapA family protein</fullName>
    </recommendedName>
</protein>
<keyword evidence="2" id="KW-0812">Transmembrane</keyword>
<keyword evidence="4" id="KW-1185">Reference proteome</keyword>
<comment type="caution">
    <text evidence="3">The sequence shown here is derived from an EMBL/GenBank/DDBJ whole genome shotgun (WGS) entry which is preliminary data.</text>
</comment>
<dbReference type="EMBL" id="JBHSXS010000025">
    <property type="protein sequence ID" value="MFC6884167.1"/>
    <property type="molecule type" value="Genomic_DNA"/>
</dbReference>
<proteinExistence type="predicted"/>